<evidence type="ECO:0000259" key="2">
    <source>
        <dbReference type="Pfam" id="PF08486"/>
    </source>
</evidence>
<dbReference type="PANTHER" id="PTHR30032:SF4">
    <property type="entry name" value="AMIDASE ENHANCER"/>
    <property type="match status" value="1"/>
</dbReference>
<dbReference type="GO" id="GO:0030435">
    <property type="term" value="P:sporulation resulting in formation of a cellular spore"/>
    <property type="evidence" value="ECO:0007669"/>
    <property type="project" value="InterPro"/>
</dbReference>
<dbReference type="EMBL" id="VMHE01000008">
    <property type="protein sequence ID" value="TSJ65692.1"/>
    <property type="molecule type" value="Genomic_DNA"/>
</dbReference>
<name>A0A556PMR4_9BACI</name>
<dbReference type="NCBIfam" id="TIGR02870">
    <property type="entry name" value="spore_II_D"/>
    <property type="match status" value="1"/>
</dbReference>
<keyword evidence="4" id="KW-1185">Reference proteome</keyword>
<feature type="domain" description="Sporulation stage II protein D amidase enhancer LytB N-terminal" evidence="2">
    <location>
        <begin position="85"/>
        <end position="184"/>
    </location>
</feature>
<dbReference type="NCBIfam" id="TIGR02669">
    <property type="entry name" value="SpoIID_LytB"/>
    <property type="match status" value="1"/>
</dbReference>
<evidence type="ECO:0000313" key="4">
    <source>
        <dbReference type="Proteomes" id="UP000316425"/>
    </source>
</evidence>
<organism evidence="3 4">
    <name type="scientific">Allobacillus salarius</name>
    <dbReference type="NCBI Taxonomy" id="1955272"/>
    <lineage>
        <taxon>Bacteria</taxon>
        <taxon>Bacillati</taxon>
        <taxon>Bacillota</taxon>
        <taxon>Bacilli</taxon>
        <taxon>Bacillales</taxon>
        <taxon>Bacillaceae</taxon>
        <taxon>Allobacillus</taxon>
    </lineage>
</organism>
<sequence>MFYQEYLLHKTSNSQEIIKGGVPKVKKVPIILVATLLSVILILPTILVIPFAEASTKVNEQEESEPVTQEETPSEEPIVSVFRQESELVEEVPLEEYVALVVASEMPMSFEKEAIKAQALAARTYIVKKMLTGSEEAYDVTDTVNDQVFKSEEELREDWGVDFSEKFMKLQQAVNETKGQIITYEGTPITAQFFSTSNGYTENAEDYWQNEIPYLKSVSSPWDEASPEFSEQEVIAMNKVAAQLDINVTNNLTVSNVKRTQSGRIAELTINGKSFSGREVREALGLRSNDFTIEKKNDYIIFKTQGYGHGVGMSQYGANGMAREGKTYQDIVKHYYQGIDIQTLEEVM</sequence>
<dbReference type="Proteomes" id="UP000316425">
    <property type="component" value="Unassembled WGS sequence"/>
</dbReference>
<dbReference type="InterPro" id="IPR014225">
    <property type="entry name" value="Spore_II_D_firmicutes"/>
</dbReference>
<dbReference type="Pfam" id="PF08486">
    <property type="entry name" value="SpoIID"/>
    <property type="match status" value="1"/>
</dbReference>
<dbReference type="InterPro" id="IPR051922">
    <property type="entry name" value="Bact_Sporulation_Assoc"/>
</dbReference>
<evidence type="ECO:0000256" key="1">
    <source>
        <dbReference type="SAM" id="Phobius"/>
    </source>
</evidence>
<protein>
    <submittedName>
        <fullName evidence="3">Stage II sporulation protein D</fullName>
    </submittedName>
</protein>
<evidence type="ECO:0000313" key="3">
    <source>
        <dbReference type="EMBL" id="TSJ65692.1"/>
    </source>
</evidence>
<dbReference type="GO" id="GO:0030288">
    <property type="term" value="C:outer membrane-bounded periplasmic space"/>
    <property type="evidence" value="ECO:0007669"/>
    <property type="project" value="TreeGrafter"/>
</dbReference>
<proteinExistence type="predicted"/>
<dbReference type="InterPro" id="IPR013486">
    <property type="entry name" value="SpoIID/LytB"/>
</dbReference>
<keyword evidence="1" id="KW-0812">Transmembrane</keyword>
<keyword evidence="1" id="KW-1133">Transmembrane helix</keyword>
<dbReference type="PANTHER" id="PTHR30032">
    <property type="entry name" value="N-ACETYLMURAMOYL-L-ALANINE AMIDASE-RELATED"/>
    <property type="match status" value="1"/>
</dbReference>
<dbReference type="AlphaFoldDB" id="A0A556PMR4"/>
<keyword evidence="1" id="KW-0472">Membrane</keyword>
<dbReference type="InterPro" id="IPR013693">
    <property type="entry name" value="SpoIID/LytB_N"/>
</dbReference>
<comment type="caution">
    <text evidence="3">The sequence shown here is derived from an EMBL/GenBank/DDBJ whole genome shotgun (WGS) entry which is preliminary data.</text>
</comment>
<gene>
    <name evidence="3" type="primary">spoIID</name>
    <name evidence="3" type="ORF">FPQ13_06470</name>
</gene>
<feature type="transmembrane region" description="Helical" evidence="1">
    <location>
        <begin position="28"/>
        <end position="52"/>
    </location>
</feature>
<reference evidence="3 4" key="1">
    <citation type="submission" date="2019-07" db="EMBL/GenBank/DDBJ databases">
        <title>Allobacillus sp. nov. SKP isolated from shrimp paste of Euphausiacea.</title>
        <authorList>
            <person name="Kanchanasin P."/>
            <person name="Tanasupawat S."/>
            <person name="Shi W."/>
            <person name="Wu L."/>
            <person name="Ma J."/>
        </authorList>
    </citation>
    <scope>NUCLEOTIDE SEQUENCE [LARGE SCALE GENOMIC DNA]</scope>
    <source>
        <strain evidence="3 4">SKP4-8</strain>
    </source>
</reference>
<dbReference type="OrthoDB" id="9794671at2"/>
<accession>A0A556PMR4</accession>